<accession>A0A1E3X776</accession>
<sequence length="113" mass="13067">MRIQIGMCPANKPHEFRNYVDATAANDIRPGTKFNWDQRIGVPIKVTGQTISLPSLELILYIRITYNDAWESKRMQYVDDFYLSYIVGNAAAAHATSEQRMMIEEHIKRIYGQ</sequence>
<proteinExistence type="predicted"/>
<dbReference type="AlphaFoldDB" id="A0A1E3X776"/>
<evidence type="ECO:0000313" key="1">
    <source>
        <dbReference type="EMBL" id="ODS31490.1"/>
    </source>
</evidence>
<organism evidence="1 2">
    <name type="scientific">Candidatus Scalindua rubra</name>
    <dbReference type="NCBI Taxonomy" id="1872076"/>
    <lineage>
        <taxon>Bacteria</taxon>
        <taxon>Pseudomonadati</taxon>
        <taxon>Planctomycetota</taxon>
        <taxon>Candidatus Brocadiia</taxon>
        <taxon>Candidatus Brocadiales</taxon>
        <taxon>Candidatus Scalinduaceae</taxon>
        <taxon>Candidatus Scalindua</taxon>
    </lineage>
</organism>
<comment type="caution">
    <text evidence="1">The sequence shown here is derived from an EMBL/GenBank/DDBJ whole genome shotgun (WGS) entry which is preliminary data.</text>
</comment>
<reference evidence="1 2" key="1">
    <citation type="submission" date="2016-07" db="EMBL/GenBank/DDBJ databases">
        <title>Draft genome of Scalindua rubra, obtained from a brine-seawater interface in the Red Sea, sheds light on salt adaptation in anammox bacteria.</title>
        <authorList>
            <person name="Speth D.R."/>
            <person name="Lagkouvardos I."/>
            <person name="Wang Y."/>
            <person name="Qian P.-Y."/>
            <person name="Dutilh B.E."/>
            <person name="Jetten M.S."/>
        </authorList>
    </citation>
    <scope>NUCLEOTIDE SEQUENCE [LARGE SCALE GENOMIC DNA]</scope>
    <source>
        <strain evidence="1">BSI-1</strain>
    </source>
</reference>
<gene>
    <name evidence="1" type="ORF">SCARUB_03393</name>
</gene>
<evidence type="ECO:0000313" key="2">
    <source>
        <dbReference type="Proteomes" id="UP000094056"/>
    </source>
</evidence>
<protein>
    <submittedName>
        <fullName evidence="1">Uncharacterized protein</fullName>
    </submittedName>
</protein>
<name>A0A1E3X776_9BACT</name>
<dbReference type="Proteomes" id="UP000094056">
    <property type="component" value="Unassembled WGS sequence"/>
</dbReference>
<dbReference type="EMBL" id="MAYW01000114">
    <property type="protein sequence ID" value="ODS31490.1"/>
    <property type="molecule type" value="Genomic_DNA"/>
</dbReference>